<evidence type="ECO:0000256" key="20">
    <source>
        <dbReference type="SAM" id="MobiDB-lite"/>
    </source>
</evidence>
<evidence type="ECO:0000256" key="16">
    <source>
        <dbReference type="ARBA" id="ARBA00023098"/>
    </source>
</evidence>
<evidence type="ECO:0000256" key="10">
    <source>
        <dbReference type="ARBA" id="ARBA00022516"/>
    </source>
</evidence>
<evidence type="ECO:0000256" key="19">
    <source>
        <dbReference type="ARBA" id="ARBA00049152"/>
    </source>
</evidence>
<evidence type="ECO:0000256" key="17">
    <source>
        <dbReference type="ARBA" id="ARBA00023160"/>
    </source>
</evidence>
<keyword evidence="15" id="KW-0067">ATP-binding</keyword>
<evidence type="ECO:0000256" key="14">
    <source>
        <dbReference type="ARBA" id="ARBA00022832"/>
    </source>
</evidence>
<keyword evidence="14" id="KW-0276">Fatty acid metabolism</keyword>
<dbReference type="PANTHER" id="PTHR42853">
    <property type="entry name" value="ACETYL-COENZYME A CARBOXYLASE CARBOXYL TRANSFERASE SUBUNIT ALPHA"/>
    <property type="match status" value="1"/>
</dbReference>
<proteinExistence type="inferred from homology"/>
<dbReference type="PRINTS" id="PR01070">
    <property type="entry name" value="ACCCTRFRASEB"/>
</dbReference>
<dbReference type="InterPro" id="IPR001095">
    <property type="entry name" value="Acetyl_CoA_COase_a_su"/>
</dbReference>
<dbReference type="EMBL" id="QGUI02000033">
    <property type="protein sequence ID" value="MFO7191520.1"/>
    <property type="molecule type" value="Genomic_DNA"/>
</dbReference>
<keyword evidence="9" id="KW-0963">Cytoplasm</keyword>
<evidence type="ECO:0000259" key="21">
    <source>
        <dbReference type="PROSITE" id="PS50980"/>
    </source>
</evidence>
<protein>
    <recommendedName>
        <fullName evidence="8">Acetyl-coenzyme A carboxylase carboxyl transferase subunits beta/alpha</fullName>
        <ecNumber evidence="7">2.1.3.15</ecNumber>
    </recommendedName>
</protein>
<dbReference type="InterPro" id="IPR011763">
    <property type="entry name" value="COA_CT_C"/>
</dbReference>
<evidence type="ECO:0000256" key="11">
    <source>
        <dbReference type="ARBA" id="ARBA00022679"/>
    </source>
</evidence>
<reference evidence="23 24" key="1">
    <citation type="journal article" date="2021" name="BMC Genomics">
        <title>Genome-resolved metagenome and metatranscriptome analyses of thermophilic composting reveal key bacterial players and their metabolic interactions.</title>
        <authorList>
            <person name="Braga L.P.P."/>
            <person name="Pereira R.V."/>
            <person name="Martins L.F."/>
            <person name="Moura L.M.S."/>
            <person name="Sanchez F.B."/>
            <person name="Patane J.S.L."/>
            <person name="da Silva A.M."/>
            <person name="Setubal J.C."/>
        </authorList>
    </citation>
    <scope>NUCLEOTIDE SEQUENCE [LARGE SCALE GENOMIC DNA]</scope>
    <source>
        <strain evidence="23">ZC4RG45</strain>
    </source>
</reference>
<comment type="subunit">
    <text evidence="6">Acetyl-CoA carboxylase is a heterotetramer composed of biotin carboxyl carrier protein (AccB), biotin carboxylase (AccC) and two subunits of ACCase subunit beta/alpha.</text>
</comment>
<evidence type="ECO:0000256" key="15">
    <source>
        <dbReference type="ARBA" id="ARBA00022840"/>
    </source>
</evidence>
<dbReference type="GO" id="GO:0005737">
    <property type="term" value="C:cytoplasm"/>
    <property type="evidence" value="ECO:0007669"/>
    <property type="project" value="UniProtKB-SubCell"/>
</dbReference>
<dbReference type="InterPro" id="IPR011762">
    <property type="entry name" value="COA_CT_N"/>
</dbReference>
<keyword evidence="13" id="KW-0862">Zinc</keyword>
<dbReference type="Proteomes" id="UP000249324">
    <property type="component" value="Unassembled WGS sequence"/>
</dbReference>
<comment type="similarity">
    <text evidence="5">In the N-terminal section; belongs to the AccD/PCCB family.</text>
</comment>
<accession>A0ABD6FE76</accession>
<keyword evidence="10" id="KW-0444">Lipid biosynthesis</keyword>
<comment type="caution">
    <text evidence="23">The sequence shown here is derived from an EMBL/GenBank/DDBJ whole genome shotgun (WGS) entry which is preliminary data.</text>
</comment>
<dbReference type="PROSITE" id="PS50980">
    <property type="entry name" value="COA_CT_NTER"/>
    <property type="match status" value="1"/>
</dbReference>
<evidence type="ECO:0000256" key="7">
    <source>
        <dbReference type="ARBA" id="ARBA00011883"/>
    </source>
</evidence>
<evidence type="ECO:0000256" key="8">
    <source>
        <dbReference type="ARBA" id="ARBA00018312"/>
    </source>
</evidence>
<gene>
    <name evidence="23" type="ORF">DIU77_004685</name>
</gene>
<dbReference type="PANTHER" id="PTHR42853:SF3">
    <property type="entry name" value="ACETYL-COENZYME A CARBOXYLASE CARBOXYL TRANSFERASE SUBUNIT ALPHA, CHLOROPLASTIC"/>
    <property type="match status" value="1"/>
</dbReference>
<feature type="region of interest" description="Disordered" evidence="20">
    <location>
        <begin position="12"/>
        <end position="45"/>
    </location>
</feature>
<dbReference type="GO" id="GO:0006633">
    <property type="term" value="P:fatty acid biosynthetic process"/>
    <property type="evidence" value="ECO:0007669"/>
    <property type="project" value="UniProtKB-KW"/>
</dbReference>
<keyword evidence="16" id="KW-0443">Lipid metabolism</keyword>
<dbReference type="GO" id="GO:0016740">
    <property type="term" value="F:transferase activity"/>
    <property type="evidence" value="ECO:0007669"/>
    <property type="project" value="UniProtKB-KW"/>
</dbReference>
<comment type="similarity">
    <text evidence="4">In the C-terminal section; belongs to the AccA family.</text>
</comment>
<evidence type="ECO:0000256" key="18">
    <source>
        <dbReference type="ARBA" id="ARBA00025280"/>
    </source>
</evidence>
<dbReference type="GO" id="GO:0005524">
    <property type="term" value="F:ATP binding"/>
    <property type="evidence" value="ECO:0007669"/>
    <property type="project" value="UniProtKB-KW"/>
</dbReference>
<organism evidence="23 24">
    <name type="scientific">Thermocrispum agreste</name>
    <dbReference type="NCBI Taxonomy" id="37925"/>
    <lineage>
        <taxon>Bacteria</taxon>
        <taxon>Bacillati</taxon>
        <taxon>Actinomycetota</taxon>
        <taxon>Actinomycetes</taxon>
        <taxon>Pseudonocardiales</taxon>
        <taxon>Pseudonocardiaceae</taxon>
        <taxon>Thermocrispum</taxon>
    </lineage>
</organism>
<dbReference type="AlphaFoldDB" id="A0ABD6FE76"/>
<evidence type="ECO:0000256" key="4">
    <source>
        <dbReference type="ARBA" id="ARBA00006276"/>
    </source>
</evidence>
<evidence type="ECO:0000256" key="12">
    <source>
        <dbReference type="ARBA" id="ARBA00022741"/>
    </source>
</evidence>
<keyword evidence="13" id="KW-0863">Zinc-finger</keyword>
<comment type="subcellular location">
    <subcellularLocation>
        <location evidence="2">Cytoplasm</location>
    </subcellularLocation>
</comment>
<dbReference type="PROSITE" id="PS50989">
    <property type="entry name" value="COA_CT_CTER"/>
    <property type="match status" value="1"/>
</dbReference>
<name>A0ABD6FE76_9PSEU</name>
<evidence type="ECO:0000256" key="3">
    <source>
        <dbReference type="ARBA" id="ARBA00004956"/>
    </source>
</evidence>
<evidence type="ECO:0000256" key="6">
    <source>
        <dbReference type="ARBA" id="ARBA00011664"/>
    </source>
</evidence>
<comment type="catalytic activity">
    <reaction evidence="19">
        <text>N(6)-carboxybiotinyl-L-lysyl-[protein] + acetyl-CoA = N(6)-biotinyl-L-lysyl-[protein] + malonyl-CoA</text>
        <dbReference type="Rhea" id="RHEA:54728"/>
        <dbReference type="Rhea" id="RHEA-COMP:10505"/>
        <dbReference type="Rhea" id="RHEA-COMP:10506"/>
        <dbReference type="ChEBI" id="CHEBI:57288"/>
        <dbReference type="ChEBI" id="CHEBI:57384"/>
        <dbReference type="ChEBI" id="CHEBI:83144"/>
        <dbReference type="ChEBI" id="CHEBI:83145"/>
        <dbReference type="EC" id="2.1.3.15"/>
    </reaction>
</comment>
<evidence type="ECO:0000259" key="22">
    <source>
        <dbReference type="PROSITE" id="PS50989"/>
    </source>
</evidence>
<dbReference type="InterPro" id="IPR029045">
    <property type="entry name" value="ClpP/crotonase-like_dom_sf"/>
</dbReference>
<dbReference type="EC" id="2.1.3.15" evidence="7"/>
<keyword evidence="13" id="KW-0479">Metal-binding</keyword>
<evidence type="ECO:0000256" key="2">
    <source>
        <dbReference type="ARBA" id="ARBA00004496"/>
    </source>
</evidence>
<keyword evidence="11 23" id="KW-0808">Transferase</keyword>
<comment type="function">
    <text evidence="18">Component of the acetyl coenzyme A carboxylase (ACC) complex. Biotin carboxylase (BC) catalyzes the carboxylation of biotin on its carrier protein (BCCP) and then the CO(2) group is transferred by the transcarboxylase to acetyl-CoA to form malonyl-CoA.</text>
</comment>
<keyword evidence="17" id="KW-0275">Fatty acid biosynthesis</keyword>
<evidence type="ECO:0000313" key="23">
    <source>
        <dbReference type="EMBL" id="MFO7191520.1"/>
    </source>
</evidence>
<dbReference type="GO" id="GO:0008270">
    <property type="term" value="F:zinc ion binding"/>
    <property type="evidence" value="ECO:0007669"/>
    <property type="project" value="UniProtKB-KW"/>
</dbReference>
<evidence type="ECO:0000256" key="1">
    <source>
        <dbReference type="ARBA" id="ARBA00001947"/>
    </source>
</evidence>
<feature type="domain" description="CoA carboxyltransferase C-terminal" evidence="22">
    <location>
        <begin position="232"/>
        <end position="453"/>
    </location>
</feature>
<dbReference type="SUPFAM" id="SSF52096">
    <property type="entry name" value="ClpP/crotonase"/>
    <property type="match status" value="2"/>
</dbReference>
<dbReference type="InterPro" id="IPR000438">
    <property type="entry name" value="Acetyl_CoA_COase_Trfase_b_su"/>
</dbReference>
<evidence type="ECO:0000256" key="13">
    <source>
        <dbReference type="ARBA" id="ARBA00022771"/>
    </source>
</evidence>
<keyword evidence="12" id="KW-0547">Nucleotide-binding</keyword>
<evidence type="ECO:0000313" key="24">
    <source>
        <dbReference type="Proteomes" id="UP000249324"/>
    </source>
</evidence>
<sequence length="453" mass="47357">MRSVLDHVVSDFTPLPAPGDDHGRDGPLGWPGYGDQRDRAEQQTGASEAVVCGRGRLAGREAIVIHFEFGYLGGSLGAGAGARIADAFDRAVAERLPVVTFIASGGTRMQEGMVALRQLQTLAHHCVRLRDHGLPHVAVLNDPTTGGVWATLGSSADVVVALPGAQVAFAGRRVRSGPDADDPVYTAESHWHAGQVDEVVGADELGACVAEWLELLTGGSPEPAEVPRALGGADEAADGWQAVQRTRDARRPRAQAYLDDYFDRRRYISGDRAGGVDSGMLCGVGRRGGRSIAFAAQTGTRTTPAGFRTATRLVRLADRLGLPVLTLVDTPGAAADPEAERAGVGPAIAELFTTIAAARVPVTTLVIGEGGSGGALAACSPDRLWITPDAYFSVIAPELAAAILKRPEAEVPDLARTLRLRPSDLLELGVVDGIAEARPRPATPVHAVRATSS</sequence>
<dbReference type="Gene3D" id="3.90.226.10">
    <property type="entry name" value="2-enoyl-CoA Hydratase, Chain A, domain 1"/>
    <property type="match status" value="2"/>
</dbReference>
<dbReference type="Pfam" id="PF03255">
    <property type="entry name" value="ACCA"/>
    <property type="match status" value="1"/>
</dbReference>
<feature type="domain" description="CoA carboxyltransferase N-terminal" evidence="21">
    <location>
        <begin position="1"/>
        <end position="231"/>
    </location>
</feature>
<evidence type="ECO:0000256" key="5">
    <source>
        <dbReference type="ARBA" id="ARBA00010284"/>
    </source>
</evidence>
<evidence type="ECO:0000256" key="9">
    <source>
        <dbReference type="ARBA" id="ARBA00022490"/>
    </source>
</evidence>
<comment type="cofactor">
    <cofactor evidence="1">
        <name>Zn(2+)</name>
        <dbReference type="ChEBI" id="CHEBI:29105"/>
    </cofactor>
</comment>
<comment type="pathway">
    <text evidence="3">Lipid metabolism; malonyl-CoA biosynthesis; malonyl-CoA from acetyl-CoA: step 1/1.</text>
</comment>